<evidence type="ECO:0000313" key="1">
    <source>
        <dbReference type="EMBL" id="TGY95991.1"/>
    </source>
</evidence>
<reference evidence="1" key="1">
    <citation type="submission" date="2019-04" db="EMBL/GenBank/DDBJ databases">
        <title>Microbes associate with the intestines of laboratory mice.</title>
        <authorList>
            <person name="Navarre W."/>
            <person name="Wong E."/>
            <person name="Huang K."/>
            <person name="Tropini C."/>
            <person name="Ng K."/>
            <person name="Yu B."/>
        </authorList>
    </citation>
    <scope>NUCLEOTIDE SEQUENCE</scope>
    <source>
        <strain evidence="1">NM01_1-7b</strain>
    </source>
</reference>
<dbReference type="Proteomes" id="UP000304953">
    <property type="component" value="Unassembled WGS sequence"/>
</dbReference>
<name>A0AC61RWD2_9FIRM</name>
<keyword evidence="2" id="KW-1185">Reference proteome</keyword>
<comment type="caution">
    <text evidence="1">The sequence shown here is derived from an EMBL/GenBank/DDBJ whole genome shotgun (WGS) entry which is preliminary data.</text>
</comment>
<dbReference type="EMBL" id="SRYA01000021">
    <property type="protein sequence ID" value="TGY95991.1"/>
    <property type="molecule type" value="Genomic_DNA"/>
</dbReference>
<evidence type="ECO:0000313" key="2">
    <source>
        <dbReference type="Proteomes" id="UP000304953"/>
    </source>
</evidence>
<protein>
    <submittedName>
        <fullName evidence="1">DNA topoisomerase III</fullName>
    </submittedName>
</protein>
<proteinExistence type="predicted"/>
<accession>A0AC61RWD2</accession>
<gene>
    <name evidence="1" type="ORF">E5329_11770</name>
</gene>
<sequence length="740" mass="83584">MKSVVIAEKPSVGRDIARVLGCSKGGNGFLEGKDYVVTWALGHLVELSDPESYGEQWKTWKMETLPMMPEKLEIQVIKKTGKQFQTVKAQMYRKDVGEIIIATDAGREGELVARWIIQKAGVRKPMKRLWISSVTDKAIRQGFAQLKDAREYQKLYEAAVARAEADWLVGLNATRALTVKHNAQLSCGRVQTPTLAIIAKREAQIRGFQSQPYYSLKVKGSGIWFRWRSGSNGTTTSSREEISRISDKVRNSAGTVEDVKKKQQKAYAPLLYDLTSLQQDANRLFGFSAKQTLDYMQRLYEHYKVVTYPRTDSRYLTQDIVETLPERVKACRGGIYGQVCTKLLKSSIKGNKSFVDDRKVSDHHAIIPTEQGISLSELEYGERKIYELVISRFLAVLLPPCEYEQTEVTVGCAGEYFTVKGKRIRQPGWQEIRNLQKEEGAFWDETEDEALPGNGISREEILDQMPEFVKGQKILFGEGKISEGKTKPPQPFTEATLLAAMENPVKYMESADKSLRKTLGETGGLGTVATRADIIEKLFNSFMLEKKDQYIHLTSKGRQVLELAPQGLTSPELTAKWEQQLSDIASGKARKKDFEAEIRSYTADIVKDIAASSKTYRHDNLTGKKCPECGKLMLEVNHKNGRMLVCQDRECGYRKTLSKVTNARCPQCHKKMELVGEGEQRRFTCGCGYREKLSAFEKRKKESGKGVSKKDVSRYMNKMRQEAKEPVNNAFADALAKIKL</sequence>
<organism evidence="1 2">
    <name type="scientific">Petralouisia muris</name>
    <dbReference type="NCBI Taxonomy" id="3032872"/>
    <lineage>
        <taxon>Bacteria</taxon>
        <taxon>Bacillati</taxon>
        <taxon>Bacillota</taxon>
        <taxon>Clostridia</taxon>
        <taxon>Lachnospirales</taxon>
        <taxon>Lachnospiraceae</taxon>
        <taxon>Petralouisia</taxon>
    </lineage>
</organism>